<proteinExistence type="predicted"/>
<protein>
    <submittedName>
        <fullName evidence="2">Uncharacterized protein</fullName>
    </submittedName>
</protein>
<keyword evidence="3" id="KW-1185">Reference proteome</keyword>
<accession>A0A5M3VMG7</accession>
<feature type="compositionally biased region" description="Low complexity" evidence="1">
    <location>
        <begin position="30"/>
        <end position="41"/>
    </location>
</feature>
<dbReference type="EMBL" id="BLAD01000035">
    <property type="protein sequence ID" value="GER97964.1"/>
    <property type="molecule type" value="Genomic_DNA"/>
</dbReference>
<feature type="region of interest" description="Disordered" evidence="1">
    <location>
        <begin position="1"/>
        <end position="60"/>
    </location>
</feature>
<reference evidence="2 3" key="1">
    <citation type="submission" date="2019-10" db="EMBL/GenBank/DDBJ databases">
        <title>Whole genome shotgun sequence of Acrocarpospora corrugata NBRC 13972.</title>
        <authorList>
            <person name="Ichikawa N."/>
            <person name="Kimura A."/>
            <person name="Kitahashi Y."/>
            <person name="Komaki H."/>
            <person name="Oguchi A."/>
        </authorList>
    </citation>
    <scope>NUCLEOTIDE SEQUENCE [LARGE SCALE GENOMIC DNA]</scope>
    <source>
        <strain evidence="2 3">NBRC 13972</strain>
    </source>
</reference>
<evidence type="ECO:0000313" key="3">
    <source>
        <dbReference type="Proteomes" id="UP000334990"/>
    </source>
</evidence>
<sequence length="83" mass="8832">MVPGGAAGKPRAEKLTSRNDGVSSSRRSEPIVVGMVPPRGRVPSHDAQVAGAGASPDVRETSPNVRYWADWANLSCSWACLNW</sequence>
<organism evidence="2 3">
    <name type="scientific">Acrocarpospora corrugata</name>
    <dbReference type="NCBI Taxonomy" id="35763"/>
    <lineage>
        <taxon>Bacteria</taxon>
        <taxon>Bacillati</taxon>
        <taxon>Actinomycetota</taxon>
        <taxon>Actinomycetes</taxon>
        <taxon>Streptosporangiales</taxon>
        <taxon>Streptosporangiaceae</taxon>
        <taxon>Acrocarpospora</taxon>
    </lineage>
</organism>
<dbReference type="AlphaFoldDB" id="A0A5M3VMG7"/>
<gene>
    <name evidence="2" type="ORF">Acor_00260</name>
</gene>
<dbReference type="Proteomes" id="UP000334990">
    <property type="component" value="Unassembled WGS sequence"/>
</dbReference>
<comment type="caution">
    <text evidence="2">The sequence shown here is derived from an EMBL/GenBank/DDBJ whole genome shotgun (WGS) entry which is preliminary data.</text>
</comment>
<evidence type="ECO:0000313" key="2">
    <source>
        <dbReference type="EMBL" id="GER97964.1"/>
    </source>
</evidence>
<evidence type="ECO:0000256" key="1">
    <source>
        <dbReference type="SAM" id="MobiDB-lite"/>
    </source>
</evidence>
<name>A0A5M3VMG7_9ACTN</name>